<keyword evidence="1" id="KW-0472">Membrane</keyword>
<sequence length="79" mass="8972">MSKNCVKKVSGVVLAVMTAGVCIWTLFVPAKVLTFYVNQENKASRFTDFQIVDLSIDTRSSNLEEWMKTYNFPDSTLED</sequence>
<organism evidence="2 3">
    <name type="scientific">Candidatus Zambryskibacteria bacterium CG22_combo_CG10-13_8_21_14_all_42_17</name>
    <dbReference type="NCBI Taxonomy" id="1975118"/>
    <lineage>
        <taxon>Bacteria</taxon>
        <taxon>Candidatus Zambryskiibacteriota</taxon>
    </lineage>
</organism>
<dbReference type="EMBL" id="PCST01000007">
    <property type="protein sequence ID" value="PIP55936.1"/>
    <property type="molecule type" value="Genomic_DNA"/>
</dbReference>
<keyword evidence="1" id="KW-0812">Transmembrane</keyword>
<feature type="transmembrane region" description="Helical" evidence="1">
    <location>
        <begin position="12"/>
        <end position="37"/>
    </location>
</feature>
<accession>A0A2H0BE52</accession>
<reference evidence="2 3" key="1">
    <citation type="submission" date="2017-09" db="EMBL/GenBank/DDBJ databases">
        <title>Depth-based differentiation of microbial function through sediment-hosted aquifers and enrichment of novel symbionts in the deep terrestrial subsurface.</title>
        <authorList>
            <person name="Probst A.J."/>
            <person name="Ladd B."/>
            <person name="Jarett J.K."/>
            <person name="Geller-Mcgrath D.E."/>
            <person name="Sieber C.M."/>
            <person name="Emerson J.B."/>
            <person name="Anantharaman K."/>
            <person name="Thomas B.C."/>
            <person name="Malmstrom R."/>
            <person name="Stieglmeier M."/>
            <person name="Klingl A."/>
            <person name="Woyke T."/>
            <person name="Ryan C.M."/>
            <person name="Banfield J.F."/>
        </authorList>
    </citation>
    <scope>NUCLEOTIDE SEQUENCE [LARGE SCALE GENOMIC DNA]</scope>
    <source>
        <strain evidence="2">CG22_combo_CG10-13_8_21_14_all_42_17</strain>
    </source>
</reference>
<evidence type="ECO:0000256" key="1">
    <source>
        <dbReference type="SAM" id="Phobius"/>
    </source>
</evidence>
<comment type="caution">
    <text evidence="2">The sequence shown here is derived from an EMBL/GenBank/DDBJ whole genome shotgun (WGS) entry which is preliminary data.</text>
</comment>
<protein>
    <submittedName>
        <fullName evidence="2">Uncharacterized protein</fullName>
    </submittedName>
</protein>
<proteinExistence type="predicted"/>
<evidence type="ECO:0000313" key="2">
    <source>
        <dbReference type="EMBL" id="PIP55936.1"/>
    </source>
</evidence>
<gene>
    <name evidence="2" type="ORF">COX06_00510</name>
</gene>
<keyword evidence="1" id="KW-1133">Transmembrane helix</keyword>
<dbReference type="Proteomes" id="UP000229794">
    <property type="component" value="Unassembled WGS sequence"/>
</dbReference>
<dbReference type="AlphaFoldDB" id="A0A2H0BE52"/>
<evidence type="ECO:0000313" key="3">
    <source>
        <dbReference type="Proteomes" id="UP000229794"/>
    </source>
</evidence>
<name>A0A2H0BE52_9BACT</name>